<keyword evidence="6" id="KW-0493">Microtubule</keyword>
<dbReference type="AlphaFoldDB" id="A0A914AST1"/>
<dbReference type="InterPro" id="IPR001752">
    <property type="entry name" value="Kinesin_motor_dom"/>
</dbReference>
<dbReference type="PROSITE" id="PS50067">
    <property type="entry name" value="KINESIN_MOTOR_2"/>
    <property type="match status" value="1"/>
</dbReference>
<dbReference type="Gene3D" id="3.40.850.10">
    <property type="entry name" value="Kinesin motor domain"/>
    <property type="match status" value="1"/>
</dbReference>
<sequence>MVKQGIKIFCRIKPTKAKTGLFEIDEDDSGFPKLSVVVPKDLASGFINNKKEEYSFRFDGLFDQYTKQDEIFDNVAKDVIDNCLLGYNGTIFAYGQTGSGKTFTITGGPERFIDRGIIPRMLTYLFEEYAKNPGHVYTTHISYLEIYNESGYDLLDPKHEAAKLEDLPKVSLMEDSDGNIHLKNLSIHQASNEEEALNLLFLGDTNRMIAETPMNQASTRSHCIFTIHVSVREAGSATIRRAKLHLVDLAGSERVGKTGVGGTLLTEAKYINLSLHYLEQVIVALSEKSRTHIPYRNSMMTSVLRDSLGGNCMTTMIATCSVEKKNIDESISTCRFAQRVALIKNDAFLNEEIDPKLMIARLKAEIQELKNQLALATGEQSMDELTDEDRERLTELVDSYIQDSDPEATLNVGADMRKINECFRMLKRLAQGKGFASGGSRQKQREEERMEEQRMPNEDPMSSIDSVSTVNQAEMNKMKELLKQRDNEINILVNMLKKEKKRAQDALSQLHNRAGSHQPDLSASSSDQDIPNGYNSNITSSRASDKSQEPHRSHGRRSRQGRTQSDEDYRSRDRDRQSVDQSDAMLRSGDGARHKVESSSSSYRLKDSKRKILGDMSVGRQEAFEIFRRDYPNNAGIEDNKQQLKQRYSEAKAKGQFVNECRQNINKLKSQIEHRRLQLAMSGEQDPGQPDEVEQALRQQMEQEKANYKEIFNHLRSLKTEIEHLQHFLEKSRLQLQKDFELWWAEQAANVQAQQSLPQPQPPTAPPSNPSKAWRTPPISPLKDQVSDHHTTTATPHHQGHLPQSTVYTADPASARRPYSGTSRNALLGALSAQVDRGGGRPPVVPPLGKPSSAGGVEGPESKSSSRRSRSLVDSSGQSAVQLTGDKRADADIMAFIKARQNLLQARGQAPR</sequence>
<dbReference type="Proteomes" id="UP000887568">
    <property type="component" value="Unplaced"/>
</dbReference>
<dbReference type="InterPro" id="IPR019821">
    <property type="entry name" value="Kinesin_motor_CS"/>
</dbReference>
<feature type="coiled-coil region" evidence="7">
    <location>
        <begin position="634"/>
        <end position="721"/>
    </location>
</feature>
<proteinExistence type="inferred from homology"/>
<name>A0A914AST1_PATMI</name>
<dbReference type="SMART" id="SM00129">
    <property type="entry name" value="KISc"/>
    <property type="match status" value="1"/>
</dbReference>
<evidence type="ECO:0000259" key="9">
    <source>
        <dbReference type="PROSITE" id="PS50067"/>
    </source>
</evidence>
<comment type="subcellular location">
    <subcellularLocation>
        <location evidence="1">Cytoplasm</location>
        <location evidence="1">Cytoskeleton</location>
    </subcellularLocation>
</comment>
<dbReference type="PANTHER" id="PTHR47968">
    <property type="entry name" value="CENTROMERE PROTEIN E"/>
    <property type="match status" value="1"/>
</dbReference>
<dbReference type="EnsemblMetazoa" id="XM_038210790.1">
    <property type="protein sequence ID" value="XP_038066718.1"/>
    <property type="gene ID" value="LOC119736777"/>
</dbReference>
<keyword evidence="4" id="KW-0963">Cytoplasm</keyword>
<dbReference type="PROSITE" id="PS00411">
    <property type="entry name" value="KINESIN_MOTOR_1"/>
    <property type="match status" value="1"/>
</dbReference>
<feature type="compositionally biased region" description="Pro residues" evidence="8">
    <location>
        <begin position="759"/>
        <end position="769"/>
    </location>
</feature>
<protein>
    <recommendedName>
        <fullName evidence="6">Kinesin-like protein</fullName>
    </recommendedName>
</protein>
<dbReference type="Pfam" id="PF00225">
    <property type="entry name" value="Kinesin"/>
    <property type="match status" value="1"/>
</dbReference>
<dbReference type="GeneID" id="119736777"/>
<evidence type="ECO:0000256" key="4">
    <source>
        <dbReference type="ARBA" id="ARBA00023212"/>
    </source>
</evidence>
<dbReference type="Pfam" id="PF23735">
    <property type="entry name" value="KIF9"/>
    <property type="match status" value="1"/>
</dbReference>
<evidence type="ECO:0000313" key="11">
    <source>
        <dbReference type="Proteomes" id="UP000887568"/>
    </source>
</evidence>
<dbReference type="GO" id="GO:0003777">
    <property type="term" value="F:microtubule motor activity"/>
    <property type="evidence" value="ECO:0007669"/>
    <property type="project" value="InterPro"/>
</dbReference>
<feature type="compositionally biased region" description="Polar residues" evidence="8">
    <location>
        <begin position="792"/>
        <end position="805"/>
    </location>
</feature>
<dbReference type="InterPro" id="IPR036961">
    <property type="entry name" value="Kinesin_motor_dom_sf"/>
</dbReference>
<feature type="compositionally biased region" description="Polar residues" evidence="8">
    <location>
        <begin position="519"/>
        <end position="542"/>
    </location>
</feature>
<dbReference type="SUPFAM" id="SSF52540">
    <property type="entry name" value="P-loop containing nucleoside triphosphate hydrolases"/>
    <property type="match status" value="1"/>
</dbReference>
<keyword evidence="5 6" id="KW-0505">Motor protein</keyword>
<feature type="region of interest" description="Disordered" evidence="8">
    <location>
        <begin position="753"/>
        <end position="805"/>
    </location>
</feature>
<evidence type="ECO:0000256" key="7">
    <source>
        <dbReference type="SAM" id="Coils"/>
    </source>
</evidence>
<feature type="region of interest" description="Disordered" evidence="8">
    <location>
        <begin position="834"/>
        <end position="887"/>
    </location>
</feature>
<feature type="region of interest" description="Disordered" evidence="8">
    <location>
        <begin position="512"/>
        <end position="604"/>
    </location>
</feature>
<organism evidence="10 11">
    <name type="scientific">Patiria miniata</name>
    <name type="common">Bat star</name>
    <name type="synonym">Asterina miniata</name>
    <dbReference type="NCBI Taxonomy" id="46514"/>
    <lineage>
        <taxon>Eukaryota</taxon>
        <taxon>Metazoa</taxon>
        <taxon>Echinodermata</taxon>
        <taxon>Eleutherozoa</taxon>
        <taxon>Asterozoa</taxon>
        <taxon>Asteroidea</taxon>
        <taxon>Valvatacea</taxon>
        <taxon>Valvatida</taxon>
        <taxon>Asterinidae</taxon>
        <taxon>Patiria</taxon>
    </lineage>
</organism>
<dbReference type="GO" id="GO:0008017">
    <property type="term" value="F:microtubule binding"/>
    <property type="evidence" value="ECO:0007669"/>
    <property type="project" value="InterPro"/>
</dbReference>
<feature type="compositionally biased region" description="Basic and acidic residues" evidence="8">
    <location>
        <begin position="564"/>
        <end position="578"/>
    </location>
</feature>
<feature type="region of interest" description="Disordered" evidence="8">
    <location>
        <begin position="433"/>
        <end position="465"/>
    </location>
</feature>
<dbReference type="InterPro" id="IPR027640">
    <property type="entry name" value="Kinesin-like_fam"/>
</dbReference>
<evidence type="ECO:0000256" key="6">
    <source>
        <dbReference type="RuleBase" id="RU000394"/>
    </source>
</evidence>
<feature type="compositionally biased region" description="Basic and acidic residues" evidence="8">
    <location>
        <begin position="443"/>
        <end position="457"/>
    </location>
</feature>
<evidence type="ECO:0000256" key="8">
    <source>
        <dbReference type="SAM" id="MobiDB-lite"/>
    </source>
</evidence>
<evidence type="ECO:0000256" key="1">
    <source>
        <dbReference type="ARBA" id="ARBA00004245"/>
    </source>
</evidence>
<feature type="binding site" evidence="5">
    <location>
        <begin position="95"/>
        <end position="102"/>
    </location>
    <ligand>
        <name>ATP</name>
        <dbReference type="ChEBI" id="CHEBI:30616"/>
    </ligand>
</feature>
<keyword evidence="2 5" id="KW-0547">Nucleotide-binding</keyword>
<keyword evidence="7" id="KW-0175">Coiled coil</keyword>
<evidence type="ECO:0000256" key="3">
    <source>
        <dbReference type="ARBA" id="ARBA00022840"/>
    </source>
</evidence>
<dbReference type="PANTHER" id="PTHR47968:SF67">
    <property type="entry name" value="KINESIN MOTOR DOMAIN-CONTAINING PROTEIN"/>
    <property type="match status" value="1"/>
</dbReference>
<dbReference type="RefSeq" id="XP_038066718.1">
    <property type="nucleotide sequence ID" value="XM_038210790.1"/>
</dbReference>
<dbReference type="OrthoDB" id="3176171at2759"/>
<evidence type="ECO:0000256" key="2">
    <source>
        <dbReference type="ARBA" id="ARBA00022741"/>
    </source>
</evidence>
<comment type="similarity">
    <text evidence="5 6">Belongs to the TRAFAC class myosin-kinesin ATPase superfamily. Kinesin family.</text>
</comment>
<dbReference type="CTD" id="221458"/>
<keyword evidence="4" id="KW-0206">Cytoskeleton</keyword>
<feature type="compositionally biased region" description="Basic and acidic residues" evidence="8">
    <location>
        <begin position="543"/>
        <end position="552"/>
    </location>
</feature>
<evidence type="ECO:0000313" key="10">
    <source>
        <dbReference type="EnsemblMetazoa" id="XP_038066718.1"/>
    </source>
</evidence>
<evidence type="ECO:0000256" key="5">
    <source>
        <dbReference type="PROSITE-ProRule" id="PRU00283"/>
    </source>
</evidence>
<dbReference type="GO" id="GO:0007018">
    <property type="term" value="P:microtubule-based movement"/>
    <property type="evidence" value="ECO:0007669"/>
    <property type="project" value="InterPro"/>
</dbReference>
<dbReference type="GO" id="GO:0005874">
    <property type="term" value="C:microtubule"/>
    <property type="evidence" value="ECO:0007669"/>
    <property type="project" value="UniProtKB-KW"/>
</dbReference>
<dbReference type="OMA" id="DFDLWYQ"/>
<dbReference type="PRINTS" id="PR00380">
    <property type="entry name" value="KINESINHEAVY"/>
</dbReference>
<feature type="domain" description="Kinesin motor" evidence="9">
    <location>
        <begin position="5"/>
        <end position="343"/>
    </location>
</feature>
<dbReference type="InterPro" id="IPR027417">
    <property type="entry name" value="P-loop_NTPase"/>
</dbReference>
<dbReference type="InterPro" id="IPR056524">
    <property type="entry name" value="KIF6/9_C"/>
</dbReference>
<keyword evidence="11" id="KW-1185">Reference proteome</keyword>
<keyword evidence="3 5" id="KW-0067">ATP-binding</keyword>
<dbReference type="GO" id="GO:0005524">
    <property type="term" value="F:ATP binding"/>
    <property type="evidence" value="ECO:0007669"/>
    <property type="project" value="UniProtKB-UniRule"/>
</dbReference>
<accession>A0A914AST1</accession>
<reference evidence="10" key="1">
    <citation type="submission" date="2022-11" db="UniProtKB">
        <authorList>
            <consortium name="EnsemblMetazoa"/>
        </authorList>
    </citation>
    <scope>IDENTIFICATION</scope>
</reference>